<feature type="domain" description="PARP catalytic" evidence="2">
    <location>
        <begin position="60"/>
        <end position="244"/>
    </location>
</feature>
<dbReference type="InterPro" id="IPR012317">
    <property type="entry name" value="Poly(ADP-ribose)pol_cat_dom"/>
</dbReference>
<evidence type="ECO:0000259" key="2">
    <source>
        <dbReference type="PROSITE" id="PS51059"/>
    </source>
</evidence>
<dbReference type="GO" id="GO:1990404">
    <property type="term" value="F:NAD+-protein mono-ADP-ribosyltransferase activity"/>
    <property type="evidence" value="ECO:0007669"/>
    <property type="project" value="TreeGrafter"/>
</dbReference>
<keyword evidence="1" id="KW-0808">Transferase</keyword>
<dbReference type="Gene3D" id="3.90.228.10">
    <property type="match status" value="1"/>
</dbReference>
<dbReference type="EMBL" id="CAJNOR010002577">
    <property type="protein sequence ID" value="CAF1313811.1"/>
    <property type="molecule type" value="Genomic_DNA"/>
</dbReference>
<reference evidence="3" key="1">
    <citation type="submission" date="2021-02" db="EMBL/GenBank/DDBJ databases">
        <authorList>
            <person name="Nowell W R."/>
        </authorList>
    </citation>
    <scope>NUCLEOTIDE SEQUENCE</scope>
</reference>
<dbReference type="EC" id="2.4.2.-" evidence="1"/>
<dbReference type="PROSITE" id="PS51059">
    <property type="entry name" value="PARP_CATALYTIC"/>
    <property type="match status" value="1"/>
</dbReference>
<dbReference type="SUPFAM" id="SSF56399">
    <property type="entry name" value="ADP-ribosylation"/>
    <property type="match status" value="1"/>
</dbReference>
<dbReference type="GO" id="GO:0003950">
    <property type="term" value="F:NAD+ poly-ADP-ribosyltransferase activity"/>
    <property type="evidence" value="ECO:0007669"/>
    <property type="project" value="UniProtKB-UniRule"/>
</dbReference>
<dbReference type="GO" id="GO:0005634">
    <property type="term" value="C:nucleus"/>
    <property type="evidence" value="ECO:0007669"/>
    <property type="project" value="TreeGrafter"/>
</dbReference>
<sequence length="244" mass="27864">MRIDIQRKPYEIDLEKIVKHIRNKRFQVLRPTDTFVQQRIDKMIRRGWAQDGPVISILPNPHHQHYAILVPLPTSATLYIAVSAKMTNISAVQIISIEEIRNPFLEEIYEGIKKLTSKQCPNQNPNEQELFHGAKSFGAKGITEDGYDDRYFSKDGLYGHGAYFADNPQKSHGYTDVNPTDGTRVMFYNKVLLGESKVLTTTDKTLVSAPLGFHSIIGKHSTMTEYIVYRYGQALPYLKIVYKA</sequence>
<accession>A0A815EEY1</accession>
<evidence type="ECO:0000313" key="3">
    <source>
        <dbReference type="EMBL" id="CAF1313811.1"/>
    </source>
</evidence>
<dbReference type="Pfam" id="PF00644">
    <property type="entry name" value="PARP"/>
    <property type="match status" value="1"/>
</dbReference>
<dbReference type="AlphaFoldDB" id="A0A815EEY1"/>
<dbReference type="InterPro" id="IPR051712">
    <property type="entry name" value="ARTD-AVP"/>
</dbReference>
<protein>
    <recommendedName>
        <fullName evidence="1">Poly [ADP-ribose] polymerase</fullName>
        <shortName evidence="1">PARP</shortName>
        <ecNumber evidence="1">2.4.2.-</ecNumber>
    </recommendedName>
</protein>
<dbReference type="PANTHER" id="PTHR45740">
    <property type="entry name" value="POLY [ADP-RIBOSE] POLYMERASE"/>
    <property type="match status" value="1"/>
</dbReference>
<name>A0A815EEY1_ADIRI</name>
<evidence type="ECO:0000313" key="4">
    <source>
        <dbReference type="Proteomes" id="UP000663828"/>
    </source>
</evidence>
<proteinExistence type="predicted"/>
<evidence type="ECO:0000256" key="1">
    <source>
        <dbReference type="RuleBase" id="RU362114"/>
    </source>
</evidence>
<keyword evidence="1" id="KW-0328">Glycosyltransferase</keyword>
<dbReference type="PANTHER" id="PTHR45740:SF2">
    <property type="entry name" value="POLY [ADP-RIBOSE] POLYMERASE"/>
    <property type="match status" value="1"/>
</dbReference>
<gene>
    <name evidence="3" type="ORF">XAT740_LOCUS29531</name>
</gene>
<organism evidence="3 4">
    <name type="scientific">Adineta ricciae</name>
    <name type="common">Rotifer</name>
    <dbReference type="NCBI Taxonomy" id="249248"/>
    <lineage>
        <taxon>Eukaryota</taxon>
        <taxon>Metazoa</taxon>
        <taxon>Spiralia</taxon>
        <taxon>Gnathifera</taxon>
        <taxon>Rotifera</taxon>
        <taxon>Eurotatoria</taxon>
        <taxon>Bdelloidea</taxon>
        <taxon>Adinetida</taxon>
        <taxon>Adinetidae</taxon>
        <taxon>Adineta</taxon>
    </lineage>
</organism>
<comment type="caution">
    <text evidence="3">The sequence shown here is derived from an EMBL/GenBank/DDBJ whole genome shotgun (WGS) entry which is preliminary data.</text>
</comment>
<keyword evidence="1" id="KW-0520">NAD</keyword>
<dbReference type="Proteomes" id="UP000663828">
    <property type="component" value="Unassembled WGS sequence"/>
</dbReference>
<keyword evidence="4" id="KW-1185">Reference proteome</keyword>